<evidence type="ECO:0000313" key="2">
    <source>
        <dbReference type="Proteomes" id="UP000824243"/>
    </source>
</evidence>
<dbReference type="Proteomes" id="UP000824243">
    <property type="component" value="Unassembled WGS sequence"/>
</dbReference>
<keyword evidence="1" id="KW-0808">Transferase</keyword>
<name>A0A9D1VXZ6_9FIRM</name>
<protein>
    <submittedName>
        <fullName evidence="1">Cytidylate kinase-like family protein</fullName>
    </submittedName>
</protein>
<dbReference type="AlphaFoldDB" id="A0A9D1VXZ6"/>
<dbReference type="GO" id="GO:0016301">
    <property type="term" value="F:kinase activity"/>
    <property type="evidence" value="ECO:0007669"/>
    <property type="project" value="UniProtKB-KW"/>
</dbReference>
<comment type="caution">
    <text evidence="1">The sequence shown here is derived from an EMBL/GenBank/DDBJ whole genome shotgun (WGS) entry which is preliminary data.</text>
</comment>
<gene>
    <name evidence="1" type="ORF">H9981_04655</name>
</gene>
<dbReference type="InterPro" id="IPR027417">
    <property type="entry name" value="P-loop_NTPase"/>
</dbReference>
<proteinExistence type="predicted"/>
<organism evidence="1 2">
    <name type="scientific">Candidatus Mediterraneibacter caccavium</name>
    <dbReference type="NCBI Taxonomy" id="2838661"/>
    <lineage>
        <taxon>Bacteria</taxon>
        <taxon>Bacillati</taxon>
        <taxon>Bacillota</taxon>
        <taxon>Clostridia</taxon>
        <taxon>Lachnospirales</taxon>
        <taxon>Lachnospiraceae</taxon>
        <taxon>Mediterraneibacter</taxon>
    </lineage>
</organism>
<dbReference type="SUPFAM" id="SSF52540">
    <property type="entry name" value="P-loop containing nucleoside triphosphate hydrolases"/>
    <property type="match status" value="1"/>
</dbReference>
<reference evidence="1" key="2">
    <citation type="submission" date="2021-04" db="EMBL/GenBank/DDBJ databases">
        <authorList>
            <person name="Gilroy R."/>
        </authorList>
    </citation>
    <scope>NUCLEOTIDE SEQUENCE</scope>
    <source>
        <strain evidence="1">ChiSjej5B23-15282</strain>
    </source>
</reference>
<sequence>MSGHKIITIGRQFGSGGREIGQKLAERLELPLYDRRLVTMAAEALGVREEDAERVDESSLNSFVSNYTVSPGMYMEFISATPYIQSFDDEVYRKEAEIIRNLAEKGPCIIVGRCADYVLKDRAECINVFICADKADRIKRIARLYGLTERKAAERIRRTDRERRYYYELHTGQDWGAVSSHQMLFNVSLLGMDKVIDYLEAVYKC</sequence>
<evidence type="ECO:0000313" key="1">
    <source>
        <dbReference type="EMBL" id="HIX48287.1"/>
    </source>
</evidence>
<dbReference type="Pfam" id="PF13189">
    <property type="entry name" value="Cytidylate_kin2"/>
    <property type="match status" value="1"/>
</dbReference>
<accession>A0A9D1VXZ6</accession>
<keyword evidence="1" id="KW-0418">Kinase</keyword>
<reference evidence="1" key="1">
    <citation type="journal article" date="2021" name="PeerJ">
        <title>Extensive microbial diversity within the chicken gut microbiome revealed by metagenomics and culture.</title>
        <authorList>
            <person name="Gilroy R."/>
            <person name="Ravi A."/>
            <person name="Getino M."/>
            <person name="Pursley I."/>
            <person name="Horton D.L."/>
            <person name="Alikhan N.F."/>
            <person name="Baker D."/>
            <person name="Gharbi K."/>
            <person name="Hall N."/>
            <person name="Watson M."/>
            <person name="Adriaenssens E.M."/>
            <person name="Foster-Nyarko E."/>
            <person name="Jarju S."/>
            <person name="Secka A."/>
            <person name="Antonio M."/>
            <person name="Oren A."/>
            <person name="Chaudhuri R.R."/>
            <person name="La Ragione R."/>
            <person name="Hildebrand F."/>
            <person name="Pallen M.J."/>
        </authorList>
    </citation>
    <scope>NUCLEOTIDE SEQUENCE</scope>
    <source>
        <strain evidence="1">ChiSjej5B23-15282</strain>
    </source>
</reference>
<dbReference type="EMBL" id="DXFA01000085">
    <property type="protein sequence ID" value="HIX48287.1"/>
    <property type="molecule type" value="Genomic_DNA"/>
</dbReference>
<dbReference type="Gene3D" id="3.40.50.300">
    <property type="entry name" value="P-loop containing nucleotide triphosphate hydrolases"/>
    <property type="match status" value="1"/>
</dbReference>